<name>A0A6S7GWB1_PARCT</name>
<accession>A0A6S7GWB1</accession>
<proteinExistence type="predicted"/>
<protein>
    <submittedName>
        <fullName evidence="1">Uncharacterized protein</fullName>
    </submittedName>
</protein>
<dbReference type="Proteomes" id="UP001152795">
    <property type="component" value="Unassembled WGS sequence"/>
</dbReference>
<organism evidence="1 2">
    <name type="scientific">Paramuricea clavata</name>
    <name type="common">Red gorgonian</name>
    <name type="synonym">Violescent sea-whip</name>
    <dbReference type="NCBI Taxonomy" id="317549"/>
    <lineage>
        <taxon>Eukaryota</taxon>
        <taxon>Metazoa</taxon>
        <taxon>Cnidaria</taxon>
        <taxon>Anthozoa</taxon>
        <taxon>Octocorallia</taxon>
        <taxon>Malacalcyonacea</taxon>
        <taxon>Plexauridae</taxon>
        <taxon>Paramuricea</taxon>
    </lineage>
</organism>
<dbReference type="EMBL" id="CACRXK020002430">
    <property type="protein sequence ID" value="CAB3994276.1"/>
    <property type="molecule type" value="Genomic_DNA"/>
</dbReference>
<sequence>PGLILQGDLRHQNIKMRLHTILGFVLLLLSTLQQSEGKAGNRVLENFREYMSGEATPAPRPDEVQVSPPKVWRRKRDTKIQNYNSVEDLVLDAETAKDFAGRIDGAVR</sequence>
<comment type="caution">
    <text evidence="1">The sequence shown here is derived from an EMBL/GenBank/DDBJ whole genome shotgun (WGS) entry which is preliminary data.</text>
</comment>
<dbReference type="AlphaFoldDB" id="A0A6S7GWB1"/>
<evidence type="ECO:0000313" key="1">
    <source>
        <dbReference type="EMBL" id="CAB3994276.1"/>
    </source>
</evidence>
<reference evidence="1" key="1">
    <citation type="submission" date="2020-04" db="EMBL/GenBank/DDBJ databases">
        <authorList>
            <person name="Alioto T."/>
            <person name="Alioto T."/>
            <person name="Gomez Garrido J."/>
        </authorList>
    </citation>
    <scope>NUCLEOTIDE SEQUENCE</scope>
    <source>
        <strain evidence="1">A484AB</strain>
    </source>
</reference>
<keyword evidence="2" id="KW-1185">Reference proteome</keyword>
<feature type="non-terminal residue" evidence="1">
    <location>
        <position position="108"/>
    </location>
</feature>
<evidence type="ECO:0000313" key="2">
    <source>
        <dbReference type="Proteomes" id="UP001152795"/>
    </source>
</evidence>
<gene>
    <name evidence="1" type="ORF">PACLA_8A067854</name>
</gene>